<dbReference type="AlphaFoldDB" id="A0A0M0JJC6"/>
<gene>
    <name evidence="1" type="ORF">Ctob_009176</name>
</gene>
<organism evidence="1 2">
    <name type="scientific">Chrysochromulina tobinii</name>
    <dbReference type="NCBI Taxonomy" id="1460289"/>
    <lineage>
        <taxon>Eukaryota</taxon>
        <taxon>Haptista</taxon>
        <taxon>Haptophyta</taxon>
        <taxon>Prymnesiophyceae</taxon>
        <taxon>Prymnesiales</taxon>
        <taxon>Chrysochromulinaceae</taxon>
        <taxon>Chrysochromulina</taxon>
    </lineage>
</organism>
<sequence length="165" mass="17819">MSCRSDAIRMASADWRFWREKLASVWSRVMPESMIPFSMPILASFLANSTSNLFWSKLQFLSTDVTGRREATSMAAGTWSPPSDKLSSVTLSSRSCCTGMPGMPQTTPEPAQATAAIVSLNGGSPSPAMQLWRASLAAPCSNEGRRQLRIPHCRSAARTAATSTT</sequence>
<name>A0A0M0JJC6_9EUKA</name>
<protein>
    <submittedName>
        <fullName evidence="1">Uncharacterized protein</fullName>
    </submittedName>
</protein>
<proteinExistence type="predicted"/>
<evidence type="ECO:0000313" key="1">
    <source>
        <dbReference type="EMBL" id="KOO26696.1"/>
    </source>
</evidence>
<dbReference type="OrthoDB" id="184583at2759"/>
<dbReference type="Proteomes" id="UP000037460">
    <property type="component" value="Unassembled WGS sequence"/>
</dbReference>
<keyword evidence="2" id="KW-1185">Reference proteome</keyword>
<accession>A0A0M0JJC6</accession>
<dbReference type="EMBL" id="JWZX01002817">
    <property type="protein sequence ID" value="KOO26696.1"/>
    <property type="molecule type" value="Genomic_DNA"/>
</dbReference>
<evidence type="ECO:0000313" key="2">
    <source>
        <dbReference type="Proteomes" id="UP000037460"/>
    </source>
</evidence>
<reference evidence="2" key="1">
    <citation type="journal article" date="2015" name="PLoS Genet.">
        <title>Genome Sequence and Transcriptome Analyses of Chrysochromulina tobin: Metabolic Tools for Enhanced Algal Fitness in the Prominent Order Prymnesiales (Haptophyceae).</title>
        <authorList>
            <person name="Hovde B.T."/>
            <person name="Deodato C.R."/>
            <person name="Hunsperger H.M."/>
            <person name="Ryken S.A."/>
            <person name="Yost W."/>
            <person name="Jha R.K."/>
            <person name="Patterson J."/>
            <person name="Monnat R.J. Jr."/>
            <person name="Barlow S.B."/>
            <person name="Starkenburg S.R."/>
            <person name="Cattolico R.A."/>
        </authorList>
    </citation>
    <scope>NUCLEOTIDE SEQUENCE</scope>
    <source>
        <strain evidence="2">CCMP291</strain>
    </source>
</reference>
<comment type="caution">
    <text evidence="1">The sequence shown here is derived from an EMBL/GenBank/DDBJ whole genome shotgun (WGS) entry which is preliminary data.</text>
</comment>